<comment type="caution">
    <text evidence="3">The sequence shown here is derived from an EMBL/GenBank/DDBJ whole genome shotgun (WGS) entry which is preliminary data.</text>
</comment>
<accession>A0AAV0TLE3</accession>
<sequence>MFLRMLQAKSVEKESDDEEDSTEERAGGLPIEIRNALEQGHASDEVMAKALKKWFGMADVDQDMQDFKTFTPKQMKLLDEVYENWAEAGITPKEITDTLLRHGHQGYKFDTVIDGYLKYLTAKDIAKFRVERIAKAAAGPQ</sequence>
<reference evidence="2 4" key="1">
    <citation type="submission" date="2021-11" db="EMBL/GenBank/DDBJ databases">
        <authorList>
            <person name="Islam A."/>
            <person name="Islam S."/>
            <person name="Flora M.S."/>
            <person name="Rahman M."/>
            <person name="Ziaur R.M."/>
            <person name="Epstein J.H."/>
            <person name="Hassan M."/>
            <person name="Klassen M."/>
            <person name="Woodard K."/>
            <person name="Webb A."/>
            <person name="Webby R.J."/>
            <person name="El Zowalaty M.E."/>
        </authorList>
    </citation>
    <scope>NUCLEOTIDE SEQUENCE [LARGE SCALE GENOMIC DNA]</scope>
    <source>
        <strain evidence="2">Pf1</strain>
    </source>
</reference>
<evidence type="ECO:0000313" key="4">
    <source>
        <dbReference type="Proteomes" id="UP001157938"/>
    </source>
</evidence>
<feature type="region of interest" description="Disordered" evidence="1">
    <location>
        <begin position="1"/>
        <end position="29"/>
    </location>
</feature>
<dbReference type="Gene3D" id="1.10.10.2460">
    <property type="match status" value="1"/>
</dbReference>
<gene>
    <name evidence="2" type="ORF">PFR001_LOCUS3808</name>
    <name evidence="3" type="ORF">PFR002_LOCUS4357</name>
</gene>
<keyword evidence="4" id="KW-1185">Reference proteome</keyword>
<dbReference type="Proteomes" id="UP001159659">
    <property type="component" value="Unassembled WGS sequence"/>
</dbReference>
<protein>
    <recommendedName>
        <fullName evidence="6">RxLR effector protein</fullName>
    </recommendedName>
</protein>
<reference evidence="3" key="2">
    <citation type="submission" date="2022-12" db="EMBL/GenBank/DDBJ databases">
        <authorList>
            <person name="Webb A."/>
        </authorList>
    </citation>
    <scope>NUCLEOTIDE SEQUENCE</scope>
    <source>
        <strain evidence="3">Pf2</strain>
    </source>
</reference>
<dbReference type="EMBL" id="CANTFK010000666">
    <property type="protein sequence ID" value="CAI5722083.1"/>
    <property type="molecule type" value="Genomic_DNA"/>
</dbReference>
<evidence type="ECO:0000313" key="3">
    <source>
        <dbReference type="EMBL" id="CAI5722083.1"/>
    </source>
</evidence>
<evidence type="ECO:0000313" key="5">
    <source>
        <dbReference type="Proteomes" id="UP001159659"/>
    </source>
</evidence>
<name>A0AAV0TLE3_9STRA</name>
<evidence type="ECO:0000313" key="2">
    <source>
        <dbReference type="EMBL" id="CAH0488319.1"/>
    </source>
</evidence>
<dbReference type="AlphaFoldDB" id="A0AAV0TLE3"/>
<evidence type="ECO:0000256" key="1">
    <source>
        <dbReference type="SAM" id="MobiDB-lite"/>
    </source>
</evidence>
<proteinExistence type="predicted"/>
<dbReference type="Proteomes" id="UP001157938">
    <property type="component" value="Unassembled WGS sequence"/>
</dbReference>
<dbReference type="EMBL" id="CAKLBC010000792">
    <property type="protein sequence ID" value="CAH0488319.1"/>
    <property type="molecule type" value="Genomic_DNA"/>
</dbReference>
<evidence type="ECO:0008006" key="6">
    <source>
        <dbReference type="Google" id="ProtNLM"/>
    </source>
</evidence>
<organism evidence="3 5">
    <name type="scientific">Peronospora farinosa</name>
    <dbReference type="NCBI Taxonomy" id="134698"/>
    <lineage>
        <taxon>Eukaryota</taxon>
        <taxon>Sar</taxon>
        <taxon>Stramenopiles</taxon>
        <taxon>Oomycota</taxon>
        <taxon>Peronosporomycetes</taxon>
        <taxon>Peronosporales</taxon>
        <taxon>Peronosporaceae</taxon>
        <taxon>Peronospora</taxon>
    </lineage>
</organism>